<gene>
    <name evidence="1" type="ORF">EPICR_140013</name>
</gene>
<reference evidence="1" key="1">
    <citation type="submission" date="2019-01" db="EMBL/GenBank/DDBJ databases">
        <authorList>
            <consortium name="Genoscope - CEA"/>
            <person name="William W."/>
        </authorList>
    </citation>
    <scope>NUCLEOTIDE SEQUENCE</scope>
    <source>
        <strain evidence="1">CR-1</strain>
    </source>
</reference>
<dbReference type="EMBL" id="CAACVI010000006">
    <property type="protein sequence ID" value="VEN73252.1"/>
    <property type="molecule type" value="Genomic_DNA"/>
</dbReference>
<protein>
    <submittedName>
        <fullName evidence="1">Uncharacterized protein</fullName>
    </submittedName>
</protein>
<organism evidence="1">
    <name type="scientific">uncultured Desulfobacteraceae bacterium</name>
    <dbReference type="NCBI Taxonomy" id="218296"/>
    <lineage>
        <taxon>Bacteria</taxon>
        <taxon>Pseudomonadati</taxon>
        <taxon>Thermodesulfobacteriota</taxon>
        <taxon>Desulfobacteria</taxon>
        <taxon>Desulfobacterales</taxon>
        <taxon>Desulfobacteraceae</taxon>
        <taxon>environmental samples</taxon>
    </lineage>
</organism>
<accession>A0A484HHW4</accession>
<sequence>MGDSWVDFLDDLKDDLANELKDELKALSKEMAGQSGILNDYGGKLKKYTARLADGRMSKEDFETRIRDLTRMTEMRLLKEEVQASARAQALVNKTTDFVLNKLLAAVL</sequence>
<evidence type="ECO:0000313" key="1">
    <source>
        <dbReference type="EMBL" id="VEN73252.1"/>
    </source>
</evidence>
<dbReference type="AlphaFoldDB" id="A0A484HHW4"/>
<name>A0A484HHW4_9BACT</name>
<proteinExistence type="predicted"/>